<reference evidence="3 4" key="1">
    <citation type="submission" date="2016-11" db="EMBL/GenBank/DDBJ databases">
        <authorList>
            <person name="Jaros S."/>
            <person name="Januszkiewicz K."/>
            <person name="Wedrychowicz H."/>
        </authorList>
    </citation>
    <scope>NUCLEOTIDE SEQUENCE [LARGE SCALE GENOMIC DNA]</scope>
    <source>
        <strain evidence="3 4">DSM 45627</strain>
    </source>
</reference>
<dbReference type="EMBL" id="FQVU01000004">
    <property type="protein sequence ID" value="SHH03546.1"/>
    <property type="molecule type" value="Genomic_DNA"/>
</dbReference>
<dbReference type="Proteomes" id="UP000186132">
    <property type="component" value="Unassembled WGS sequence"/>
</dbReference>
<organism evidence="3 4">
    <name type="scientific">Jatrophihabitans endophyticus</name>
    <dbReference type="NCBI Taxonomy" id="1206085"/>
    <lineage>
        <taxon>Bacteria</taxon>
        <taxon>Bacillati</taxon>
        <taxon>Actinomycetota</taxon>
        <taxon>Actinomycetes</taxon>
        <taxon>Jatrophihabitantales</taxon>
        <taxon>Jatrophihabitantaceae</taxon>
        <taxon>Jatrophihabitans</taxon>
    </lineage>
</organism>
<feature type="domain" description="ChlI/MoxR AAA lid" evidence="2">
    <location>
        <begin position="247"/>
        <end position="316"/>
    </location>
</feature>
<proteinExistence type="predicted"/>
<feature type="domain" description="ATPase AAA-3" evidence="1">
    <location>
        <begin position="54"/>
        <end position="183"/>
    </location>
</feature>
<dbReference type="PIRSF" id="PIRSF002849">
    <property type="entry name" value="AAA_ATPase_chaperone_MoxR_prd"/>
    <property type="match status" value="1"/>
</dbReference>
<evidence type="ECO:0000259" key="1">
    <source>
        <dbReference type="Pfam" id="PF07726"/>
    </source>
</evidence>
<dbReference type="InterPro" id="IPR027417">
    <property type="entry name" value="P-loop_NTPase"/>
</dbReference>
<gene>
    <name evidence="3" type="ORF">SAMN05443575_3149</name>
</gene>
<dbReference type="Pfam" id="PF07726">
    <property type="entry name" value="AAA_3"/>
    <property type="match status" value="1"/>
</dbReference>
<dbReference type="PANTHER" id="PTHR42759">
    <property type="entry name" value="MOXR FAMILY PROTEIN"/>
    <property type="match status" value="1"/>
</dbReference>
<dbReference type="Pfam" id="PF17863">
    <property type="entry name" value="AAA_lid_2"/>
    <property type="match status" value="1"/>
</dbReference>
<dbReference type="GO" id="GO:0016887">
    <property type="term" value="F:ATP hydrolysis activity"/>
    <property type="evidence" value="ECO:0007669"/>
    <property type="project" value="InterPro"/>
</dbReference>
<dbReference type="AlphaFoldDB" id="A0A1M5PPC5"/>
<dbReference type="RefSeq" id="WP_084181290.1">
    <property type="nucleotide sequence ID" value="NZ_FQVU01000004.1"/>
</dbReference>
<evidence type="ECO:0000259" key="2">
    <source>
        <dbReference type="Pfam" id="PF17863"/>
    </source>
</evidence>
<dbReference type="STRING" id="1206085.SAMN05443575_3149"/>
<accession>A0A1M5PPC5</accession>
<dbReference type="Gene3D" id="1.10.8.80">
    <property type="entry name" value="Magnesium chelatase subunit I, C-Terminal domain"/>
    <property type="match status" value="1"/>
</dbReference>
<sequence>MTATVEPRGAGLAESDVAAFRTLHAEVAEAVEIAVRGKRLTIELVLTALFAGGHVLLEDVPGTGKTTLARSVAAALGGQSRRVQFTPDLLPSDVTGTAVYDPRTSDIAFRAGPVFANVVLADEINRAAAKTQSALLEVMEERTVTVDGVPHAVPDPFLVVATQNPVDLDGTYRLPEAQLDRFAIRTALGYPDVEDEIAVLRPGGRAGAVADVPAVTTPETVAGHSARLTHVHVADPILRYVRELGAATRDDERLRLGVSTRGLRTLVRCAQVRAAASGRHYVVPSDVQQLAGPVLGHRVQLTRAAAVGGADTAEVLADVLAATPVPRPTAD</sequence>
<dbReference type="GO" id="GO:0005524">
    <property type="term" value="F:ATP binding"/>
    <property type="evidence" value="ECO:0007669"/>
    <property type="project" value="InterPro"/>
</dbReference>
<keyword evidence="4" id="KW-1185">Reference proteome</keyword>
<dbReference type="CDD" id="cd00009">
    <property type="entry name" value="AAA"/>
    <property type="match status" value="1"/>
</dbReference>
<evidence type="ECO:0000313" key="3">
    <source>
        <dbReference type="EMBL" id="SHH03546.1"/>
    </source>
</evidence>
<dbReference type="InterPro" id="IPR050764">
    <property type="entry name" value="CbbQ/NirQ/NorQ/GpvN"/>
</dbReference>
<dbReference type="InterPro" id="IPR011703">
    <property type="entry name" value="ATPase_AAA-3"/>
</dbReference>
<protein>
    <submittedName>
        <fullName evidence="3">MoxR-like ATPase</fullName>
    </submittedName>
</protein>
<evidence type="ECO:0000313" key="4">
    <source>
        <dbReference type="Proteomes" id="UP000186132"/>
    </source>
</evidence>
<dbReference type="PANTHER" id="PTHR42759:SF5">
    <property type="entry name" value="METHANOL DEHYDROGENASE REGULATOR"/>
    <property type="match status" value="1"/>
</dbReference>
<dbReference type="Gene3D" id="3.40.50.300">
    <property type="entry name" value="P-loop containing nucleotide triphosphate hydrolases"/>
    <property type="match status" value="1"/>
</dbReference>
<dbReference type="SUPFAM" id="SSF52540">
    <property type="entry name" value="P-loop containing nucleoside triphosphate hydrolases"/>
    <property type="match status" value="1"/>
</dbReference>
<dbReference type="InterPro" id="IPR041628">
    <property type="entry name" value="ChlI/MoxR_AAA_lid"/>
</dbReference>
<name>A0A1M5PPC5_9ACTN</name>